<dbReference type="Proteomes" id="UP001231189">
    <property type="component" value="Unassembled WGS sequence"/>
</dbReference>
<dbReference type="InterPro" id="IPR002156">
    <property type="entry name" value="RNaseH_domain"/>
</dbReference>
<dbReference type="SUPFAM" id="SSF53098">
    <property type="entry name" value="Ribonuclease H-like"/>
    <property type="match status" value="2"/>
</dbReference>
<reference evidence="3" key="1">
    <citation type="submission" date="2023-07" db="EMBL/GenBank/DDBJ databases">
        <title>A chromosome-level genome assembly of Lolium multiflorum.</title>
        <authorList>
            <person name="Chen Y."/>
            <person name="Copetti D."/>
            <person name="Kolliker R."/>
            <person name="Studer B."/>
        </authorList>
    </citation>
    <scope>NUCLEOTIDE SEQUENCE</scope>
    <source>
        <strain evidence="3">02402/16</strain>
        <tissue evidence="3">Leaf</tissue>
    </source>
</reference>
<dbReference type="GO" id="GO:0003676">
    <property type="term" value="F:nucleic acid binding"/>
    <property type="evidence" value="ECO:0007669"/>
    <property type="project" value="InterPro"/>
</dbReference>
<keyword evidence="4" id="KW-1185">Reference proteome</keyword>
<dbReference type="Gene3D" id="3.30.420.10">
    <property type="entry name" value="Ribonuclease H-like superfamily/Ribonuclease H"/>
    <property type="match status" value="2"/>
</dbReference>
<dbReference type="CDD" id="cd00303">
    <property type="entry name" value="retropepsin_like"/>
    <property type="match status" value="1"/>
</dbReference>
<feature type="region of interest" description="Disordered" evidence="1">
    <location>
        <begin position="316"/>
        <end position="341"/>
    </location>
</feature>
<dbReference type="InterPro" id="IPR001584">
    <property type="entry name" value="Integrase_cat-core"/>
</dbReference>
<evidence type="ECO:0000259" key="2">
    <source>
        <dbReference type="PROSITE" id="PS50994"/>
    </source>
</evidence>
<dbReference type="PROSITE" id="PS50994">
    <property type="entry name" value="INTEGRASE"/>
    <property type="match status" value="1"/>
</dbReference>
<dbReference type="Pfam" id="PF13456">
    <property type="entry name" value="RVT_3"/>
    <property type="match status" value="1"/>
</dbReference>
<proteinExistence type="predicted"/>
<dbReference type="PANTHER" id="PTHR48475">
    <property type="entry name" value="RIBONUCLEASE H"/>
    <property type="match status" value="1"/>
</dbReference>
<comment type="caution">
    <text evidence="3">The sequence shown here is derived from an EMBL/GenBank/DDBJ whole genome shotgun (WGS) entry which is preliminary data.</text>
</comment>
<organism evidence="3 4">
    <name type="scientific">Lolium multiflorum</name>
    <name type="common">Italian ryegrass</name>
    <name type="synonym">Lolium perenne subsp. multiflorum</name>
    <dbReference type="NCBI Taxonomy" id="4521"/>
    <lineage>
        <taxon>Eukaryota</taxon>
        <taxon>Viridiplantae</taxon>
        <taxon>Streptophyta</taxon>
        <taxon>Embryophyta</taxon>
        <taxon>Tracheophyta</taxon>
        <taxon>Spermatophyta</taxon>
        <taxon>Magnoliopsida</taxon>
        <taxon>Liliopsida</taxon>
        <taxon>Poales</taxon>
        <taxon>Poaceae</taxon>
        <taxon>BOP clade</taxon>
        <taxon>Pooideae</taxon>
        <taxon>Poodae</taxon>
        <taxon>Poeae</taxon>
        <taxon>Poeae Chloroplast Group 2 (Poeae type)</taxon>
        <taxon>Loliodinae</taxon>
        <taxon>Loliinae</taxon>
        <taxon>Lolium</taxon>
    </lineage>
</organism>
<evidence type="ECO:0000313" key="3">
    <source>
        <dbReference type="EMBL" id="KAK1604570.1"/>
    </source>
</evidence>
<feature type="compositionally biased region" description="Polar residues" evidence="1">
    <location>
        <begin position="316"/>
        <end position="328"/>
    </location>
</feature>
<evidence type="ECO:0000256" key="1">
    <source>
        <dbReference type="SAM" id="MobiDB-lite"/>
    </source>
</evidence>
<evidence type="ECO:0000313" key="4">
    <source>
        <dbReference type="Proteomes" id="UP001231189"/>
    </source>
</evidence>
<dbReference type="InterPro" id="IPR036397">
    <property type="entry name" value="RNaseH_sf"/>
</dbReference>
<protein>
    <recommendedName>
        <fullName evidence="2">Integrase catalytic domain-containing protein</fullName>
    </recommendedName>
</protein>
<dbReference type="GO" id="GO:0004523">
    <property type="term" value="F:RNA-DNA hybrid ribonuclease activity"/>
    <property type="evidence" value="ECO:0007669"/>
    <property type="project" value="InterPro"/>
</dbReference>
<gene>
    <name evidence="3" type="ORF">QYE76_028243</name>
</gene>
<dbReference type="GO" id="GO:0015074">
    <property type="term" value="P:DNA integration"/>
    <property type="evidence" value="ECO:0007669"/>
    <property type="project" value="InterPro"/>
</dbReference>
<dbReference type="EMBL" id="JAUUTY010000007">
    <property type="protein sequence ID" value="KAK1604570.1"/>
    <property type="molecule type" value="Genomic_DNA"/>
</dbReference>
<dbReference type="InterPro" id="IPR012337">
    <property type="entry name" value="RNaseH-like_sf"/>
</dbReference>
<sequence>MMATAKKFANTAAAILDERAEAANLMDRFERQDREITETLEHVKQMRKEWEVKMTYAQAEANRIVREAIPPRRINFATPVEQQPLATPKDNMKKAAELLKKKDEEIDIDYVRTLVASAMKQRARRTSRRKDHPTVIPKECYALVVSSCIDGYDFSKCLMDGGASLNIMYLETLERMNLTKEQLKHSTTEFHGVVPGKKANSLGSIRLPVAFGDANNFRQEMITFEVVPFKSSYHVIFGRPTYHKFHARACYIYNKLKIPVQRATSRGGSGEMQTTKQISEQKTSFKAAIETKKHDLIVGDDSKQIGQRLRMQIWSRNQKHGSSTSMDPSSIKARELESPKSPTGEELQYVLQIHFEATNNMAEYEALLHGLCIAKELGIKHIICCGDSDLVAQQVAGTWNARNSVMAAYRDEVDEIASASSDTKSTQELKTIPITWPFPVWGLDMVGKLKKSSPGGFDLVTRFGIPHGIITDNGTNFAQGELKDYCHDVGIRLDSIGGSSTVNGRVERANGLLLSGIKPRLEEPLRRAAGAWAEELDSVCGVYELPPIGQQDSLHSSCIRIELCSPPTSSMIHRESPPIMKKLTRPDSYLWTWSKKLGT</sequence>
<dbReference type="AlphaFoldDB" id="A0AAD8QLJ2"/>
<dbReference type="PANTHER" id="PTHR48475:SF1">
    <property type="entry name" value="RNASE H TYPE-1 DOMAIN-CONTAINING PROTEIN"/>
    <property type="match status" value="1"/>
</dbReference>
<feature type="domain" description="Integrase catalytic" evidence="2">
    <location>
        <begin position="457"/>
        <end position="574"/>
    </location>
</feature>
<name>A0AAD8QLJ2_LOLMU</name>
<dbReference type="InterPro" id="IPR021109">
    <property type="entry name" value="Peptidase_aspartic_dom_sf"/>
</dbReference>
<dbReference type="Gene3D" id="2.40.70.10">
    <property type="entry name" value="Acid Proteases"/>
    <property type="match status" value="1"/>
</dbReference>
<accession>A0AAD8QLJ2</accession>